<keyword evidence="1" id="KW-0479">Metal-binding</keyword>
<protein>
    <submittedName>
        <fullName evidence="3">SWIM zinc finger domain-containing protein</fullName>
    </submittedName>
</protein>
<dbReference type="PROSITE" id="PS50966">
    <property type="entry name" value="ZF_SWIM"/>
    <property type="match status" value="1"/>
</dbReference>
<keyword evidence="4" id="KW-1185">Reference proteome</keyword>
<dbReference type="RefSeq" id="WP_259837306.1">
    <property type="nucleotide sequence ID" value="NZ_JAOAMU010000001.1"/>
</dbReference>
<proteinExistence type="predicted"/>
<keyword evidence="1" id="KW-0863">Zinc-finger</keyword>
<feature type="domain" description="SWIM-type" evidence="2">
    <location>
        <begin position="409"/>
        <end position="446"/>
    </location>
</feature>
<dbReference type="Pfam" id="PF04434">
    <property type="entry name" value="SWIM"/>
    <property type="match status" value="1"/>
</dbReference>
<evidence type="ECO:0000313" key="4">
    <source>
        <dbReference type="Proteomes" id="UP001525566"/>
    </source>
</evidence>
<accession>A0ABT2IR71</accession>
<gene>
    <name evidence="3" type="ORF">N0B48_05420</name>
</gene>
<name>A0ABT2IR71_9FLAO</name>
<keyword evidence="1" id="KW-0862">Zinc</keyword>
<organism evidence="3 4">
    <name type="scientific">Chryseobacterium herbae</name>
    <dbReference type="NCBI Taxonomy" id="2976476"/>
    <lineage>
        <taxon>Bacteria</taxon>
        <taxon>Pseudomonadati</taxon>
        <taxon>Bacteroidota</taxon>
        <taxon>Flavobacteriia</taxon>
        <taxon>Flavobacteriales</taxon>
        <taxon>Weeksellaceae</taxon>
        <taxon>Chryseobacterium group</taxon>
        <taxon>Chryseobacterium</taxon>
    </lineage>
</organism>
<sequence length="447" mass="50559">MEDTLVYNYQRPSSLIKKDASEELFLSKYSEIQKNTDAPCFFWGDVSQPFILARCLITLSNIVKSSFNLSPFQMALLKDPIVTAGNERLRFEGFSHCAGVYARVDVLPDGLHGEFLENGTTNVDFNQPMITALGSIRPNEKIMLSVGEKEVGLYKEEEKVVERKVPLPVKWIKGLSTVQIYLSESEKLHTFNKIQTQQLFRGIPKGPVKSDYYLIIRGNKPMFSPVKSADAVCIGGLNRLRLLEPLLPYIDQMKVFPHADMQSTTWQLYMGNIRFSFSLSRESWRGFSGEGAVLDSLIDDISDEWIDALDKYAYANQSFNPSAFALEENISLKTTDNLTGRLAAMGLLGYDLDDNGFFYRRLPFKLNRIIGLNPRMKNAEKLIAEGKVEILNKSVARTEARVEGTGVHHTVIIDNGKERCTCEWFSKYQGERGPCKHVLAVKKLVHT</sequence>
<reference evidence="3 4" key="1">
    <citation type="submission" date="2022-09" db="EMBL/GenBank/DDBJ databases">
        <title>Chryseobacterium oleae sp.nov., isolated from the inter-root soil of Pyrola calliantha H. Andr. in Tibet.</title>
        <authorList>
            <person name="Li Z."/>
        </authorList>
    </citation>
    <scope>NUCLEOTIDE SEQUENCE [LARGE SCALE GENOMIC DNA]</scope>
    <source>
        <strain evidence="4">pc1-10</strain>
    </source>
</reference>
<evidence type="ECO:0000313" key="3">
    <source>
        <dbReference type="EMBL" id="MCT2561324.1"/>
    </source>
</evidence>
<evidence type="ECO:0000259" key="2">
    <source>
        <dbReference type="PROSITE" id="PS50966"/>
    </source>
</evidence>
<dbReference type="InterPro" id="IPR007527">
    <property type="entry name" value="Znf_SWIM"/>
</dbReference>
<dbReference type="Proteomes" id="UP001525566">
    <property type="component" value="Unassembled WGS sequence"/>
</dbReference>
<evidence type="ECO:0000256" key="1">
    <source>
        <dbReference type="PROSITE-ProRule" id="PRU00325"/>
    </source>
</evidence>
<dbReference type="EMBL" id="JAOAMU010000001">
    <property type="protein sequence ID" value="MCT2561324.1"/>
    <property type="molecule type" value="Genomic_DNA"/>
</dbReference>
<comment type="caution">
    <text evidence="3">The sequence shown here is derived from an EMBL/GenBank/DDBJ whole genome shotgun (WGS) entry which is preliminary data.</text>
</comment>